<evidence type="ECO:0000256" key="2">
    <source>
        <dbReference type="ARBA" id="ARBA00009788"/>
    </source>
</evidence>
<keyword evidence="4" id="KW-0804">Transcription</keyword>
<dbReference type="CDD" id="cd08048">
    <property type="entry name" value="HFD_TAF11"/>
    <property type="match status" value="1"/>
</dbReference>
<comment type="subcellular location">
    <subcellularLocation>
        <location evidence="1">Nucleus</location>
    </subcellularLocation>
</comment>
<comment type="similarity">
    <text evidence="2">Belongs to the TAF11 family.</text>
</comment>
<dbReference type="GO" id="GO:0016251">
    <property type="term" value="F:RNA polymerase II general transcription initiation factor activity"/>
    <property type="evidence" value="ECO:0007669"/>
    <property type="project" value="TreeGrafter"/>
</dbReference>
<protein>
    <recommendedName>
        <fullName evidence="7">TAFII28-like protein domain-containing protein</fullName>
    </recommendedName>
</protein>
<keyword evidence="3" id="KW-0805">Transcription regulation</keyword>
<evidence type="ECO:0000313" key="8">
    <source>
        <dbReference type="EMBL" id="KAL1520733.1"/>
    </source>
</evidence>
<name>A0AB34JIE9_PRYPA</name>
<keyword evidence="5" id="KW-0539">Nucleus</keyword>
<evidence type="ECO:0000256" key="5">
    <source>
        <dbReference type="ARBA" id="ARBA00023242"/>
    </source>
</evidence>
<dbReference type="InterPro" id="IPR009072">
    <property type="entry name" value="Histone-fold"/>
</dbReference>
<dbReference type="AlphaFoldDB" id="A0AB34JIE9"/>
<sequence>MPPREAEAAENEDEPAQLDDDGEEGDRFERLERRRAEYAKLGERYADFIRCATSEQLDRFDHYKRAKLPRAAMRKLMSEALGHSTERMAIVLASAAKMFVGEMVEVSKARMAAAGEEGPIRPHHLRQAYRTLQQKGVVPSSTRYRKTLFWRADAGA</sequence>
<feature type="region of interest" description="Disordered" evidence="6">
    <location>
        <begin position="1"/>
        <end position="26"/>
    </location>
</feature>
<organism evidence="8 9">
    <name type="scientific">Prymnesium parvum</name>
    <name type="common">Toxic golden alga</name>
    <dbReference type="NCBI Taxonomy" id="97485"/>
    <lineage>
        <taxon>Eukaryota</taxon>
        <taxon>Haptista</taxon>
        <taxon>Haptophyta</taxon>
        <taxon>Prymnesiophyceae</taxon>
        <taxon>Prymnesiales</taxon>
        <taxon>Prymnesiaceae</taxon>
        <taxon>Prymnesium</taxon>
    </lineage>
</organism>
<dbReference type="Proteomes" id="UP001515480">
    <property type="component" value="Unassembled WGS sequence"/>
</dbReference>
<dbReference type="PANTHER" id="PTHR13218">
    <property type="entry name" value="TRANSCRIPTION INITIATION FACTOR TFIID SUBUNIT 11-RELATED"/>
    <property type="match status" value="1"/>
</dbReference>
<dbReference type="GO" id="GO:0005669">
    <property type="term" value="C:transcription factor TFIID complex"/>
    <property type="evidence" value="ECO:0007669"/>
    <property type="project" value="InterPro"/>
</dbReference>
<keyword evidence="9" id="KW-1185">Reference proteome</keyword>
<accession>A0AB34JIE9</accession>
<dbReference type="InterPro" id="IPR006809">
    <property type="entry name" value="TAFII28_dom"/>
</dbReference>
<dbReference type="EMBL" id="JBGBPQ010000008">
    <property type="protein sequence ID" value="KAL1520733.1"/>
    <property type="molecule type" value="Genomic_DNA"/>
</dbReference>
<comment type="caution">
    <text evidence="8">The sequence shown here is derived from an EMBL/GenBank/DDBJ whole genome shotgun (WGS) entry which is preliminary data.</text>
</comment>
<dbReference type="SUPFAM" id="SSF47113">
    <property type="entry name" value="Histone-fold"/>
    <property type="match status" value="1"/>
</dbReference>
<dbReference type="InterPro" id="IPR045127">
    <property type="entry name" value="TAF11-like"/>
</dbReference>
<evidence type="ECO:0000256" key="3">
    <source>
        <dbReference type="ARBA" id="ARBA00023015"/>
    </source>
</evidence>
<evidence type="ECO:0000256" key="6">
    <source>
        <dbReference type="SAM" id="MobiDB-lite"/>
    </source>
</evidence>
<evidence type="ECO:0000256" key="4">
    <source>
        <dbReference type="ARBA" id="ARBA00023163"/>
    </source>
</evidence>
<proteinExistence type="inferred from homology"/>
<dbReference type="GO" id="GO:0051123">
    <property type="term" value="P:RNA polymerase II preinitiation complex assembly"/>
    <property type="evidence" value="ECO:0007669"/>
    <property type="project" value="InterPro"/>
</dbReference>
<evidence type="ECO:0000256" key="1">
    <source>
        <dbReference type="ARBA" id="ARBA00004123"/>
    </source>
</evidence>
<feature type="compositionally biased region" description="Acidic residues" evidence="6">
    <location>
        <begin position="8"/>
        <end position="24"/>
    </location>
</feature>
<feature type="domain" description="TAFII28-like protein" evidence="7">
    <location>
        <begin position="53"/>
        <end position="130"/>
    </location>
</feature>
<evidence type="ECO:0000259" key="7">
    <source>
        <dbReference type="Pfam" id="PF04719"/>
    </source>
</evidence>
<dbReference type="Gene3D" id="1.10.20.10">
    <property type="entry name" value="Histone, subunit A"/>
    <property type="match status" value="1"/>
</dbReference>
<reference evidence="8 9" key="1">
    <citation type="journal article" date="2024" name="Science">
        <title>Giant polyketide synthase enzymes in the biosynthesis of giant marine polyether toxins.</title>
        <authorList>
            <person name="Fallon T.R."/>
            <person name="Shende V.V."/>
            <person name="Wierzbicki I.H."/>
            <person name="Pendleton A.L."/>
            <person name="Watervoot N.F."/>
            <person name="Auber R.P."/>
            <person name="Gonzalez D.J."/>
            <person name="Wisecaver J.H."/>
            <person name="Moore B.S."/>
        </authorList>
    </citation>
    <scope>NUCLEOTIDE SEQUENCE [LARGE SCALE GENOMIC DNA]</scope>
    <source>
        <strain evidence="8 9">12B1</strain>
    </source>
</reference>
<gene>
    <name evidence="8" type="ORF">AB1Y20_022301</name>
</gene>
<dbReference type="Pfam" id="PF04719">
    <property type="entry name" value="TAFII28"/>
    <property type="match status" value="1"/>
</dbReference>
<dbReference type="PANTHER" id="PTHR13218:SF8">
    <property type="entry name" value="TRANSCRIPTION INITIATION FACTOR TFIID SUBUNIT 11"/>
    <property type="match status" value="1"/>
</dbReference>
<evidence type="ECO:0000313" key="9">
    <source>
        <dbReference type="Proteomes" id="UP001515480"/>
    </source>
</evidence>
<dbReference type="GO" id="GO:0046982">
    <property type="term" value="F:protein heterodimerization activity"/>
    <property type="evidence" value="ECO:0007669"/>
    <property type="project" value="InterPro"/>
</dbReference>